<dbReference type="Proteomes" id="UP000447873">
    <property type="component" value="Unassembled WGS sequence"/>
</dbReference>
<feature type="region of interest" description="Disordered" evidence="1">
    <location>
        <begin position="1"/>
        <end position="30"/>
    </location>
</feature>
<dbReference type="Proteomes" id="UP000490939">
    <property type="component" value="Unassembled WGS sequence"/>
</dbReference>
<feature type="domain" description="SAP" evidence="2">
    <location>
        <begin position="293"/>
        <end position="327"/>
    </location>
</feature>
<evidence type="ECO:0000313" key="5">
    <source>
        <dbReference type="Proteomes" id="UP000447873"/>
    </source>
</evidence>
<accession>A0A8H3Z2Z3</accession>
<dbReference type="SMART" id="SM00513">
    <property type="entry name" value="SAP"/>
    <property type="match status" value="3"/>
</dbReference>
<dbReference type="SUPFAM" id="SSF68906">
    <property type="entry name" value="SAP domain"/>
    <property type="match status" value="1"/>
</dbReference>
<dbReference type="AlphaFoldDB" id="A0A8H3Z2Z3"/>
<name>A0A8H3Z2Z3_VENIN</name>
<comment type="caution">
    <text evidence="4">The sequence shown here is derived from an EMBL/GenBank/DDBJ whole genome shotgun (WGS) entry which is preliminary data.</text>
</comment>
<gene>
    <name evidence="3" type="ORF">EG327_006118</name>
    <name evidence="4" type="ORF">EG328_010001</name>
</gene>
<keyword evidence="6" id="KW-1185">Reference proteome</keyword>
<dbReference type="Pfam" id="PF02037">
    <property type="entry name" value="SAP"/>
    <property type="match status" value="1"/>
</dbReference>
<reference evidence="4 5" key="1">
    <citation type="submission" date="2018-12" db="EMBL/GenBank/DDBJ databases">
        <title>Venturia inaequalis Genome Resource.</title>
        <authorList>
            <person name="Lichtner F.J."/>
        </authorList>
    </citation>
    <scope>NUCLEOTIDE SEQUENCE [LARGE SCALE GENOMIC DNA]</scope>
    <source>
        <strain evidence="4 5">120213</strain>
        <strain evidence="3 6">DMI_063113</strain>
    </source>
</reference>
<dbReference type="EMBL" id="WNWS01000063">
    <property type="protein sequence ID" value="KAE9983364.1"/>
    <property type="molecule type" value="Genomic_DNA"/>
</dbReference>
<dbReference type="EMBL" id="WNWR01000356">
    <property type="protein sequence ID" value="KAE9981717.1"/>
    <property type="molecule type" value="Genomic_DNA"/>
</dbReference>
<dbReference type="InterPro" id="IPR036361">
    <property type="entry name" value="SAP_dom_sf"/>
</dbReference>
<evidence type="ECO:0000259" key="2">
    <source>
        <dbReference type="PROSITE" id="PS50800"/>
    </source>
</evidence>
<evidence type="ECO:0000313" key="4">
    <source>
        <dbReference type="EMBL" id="KAE9983364.1"/>
    </source>
</evidence>
<sequence>MTLPKRTLLEADPNAPRAPSQSKFLKKTNDGKENEEILEWYATLGTEDLRELCEVRGRLYGGSRVQLIEQLQEGDKEGNPSVEEKAHELHEKYLAWRENFERERSETVAKLVVEGVTGDLAQESVNRMAAEGHIKGIKEDTYKRNYNDLHVDEVSALCNILGVKHTGLKADMIEKLQEYDNTLRIGSVEYKQAKKTHALEKSPAVKRAIEIEAHTLTEKLCREREVFDDIKARTLIQLEAKELATEQAKPQIDLIADLIEYTNPKDTLPDSDHIGAWLLASKVPANGITAMNMSTLHVGELRQLLALKKLPTEGTKPELIERLHGIEDEAKNGSTPANAEKEASET</sequence>
<feature type="region of interest" description="Disordered" evidence="1">
    <location>
        <begin position="324"/>
        <end position="346"/>
    </location>
</feature>
<dbReference type="OrthoDB" id="10308316at2759"/>
<evidence type="ECO:0000313" key="3">
    <source>
        <dbReference type="EMBL" id="KAE9981717.1"/>
    </source>
</evidence>
<proteinExistence type="predicted"/>
<protein>
    <recommendedName>
        <fullName evidence="2">SAP domain-containing protein</fullName>
    </recommendedName>
</protein>
<organism evidence="4 5">
    <name type="scientific">Venturia inaequalis</name>
    <name type="common">Apple scab fungus</name>
    <dbReference type="NCBI Taxonomy" id="5025"/>
    <lineage>
        <taxon>Eukaryota</taxon>
        <taxon>Fungi</taxon>
        <taxon>Dikarya</taxon>
        <taxon>Ascomycota</taxon>
        <taxon>Pezizomycotina</taxon>
        <taxon>Dothideomycetes</taxon>
        <taxon>Pleosporomycetidae</taxon>
        <taxon>Venturiales</taxon>
        <taxon>Venturiaceae</taxon>
        <taxon>Venturia</taxon>
    </lineage>
</organism>
<dbReference type="InterPro" id="IPR003034">
    <property type="entry name" value="SAP_dom"/>
</dbReference>
<evidence type="ECO:0000313" key="6">
    <source>
        <dbReference type="Proteomes" id="UP000490939"/>
    </source>
</evidence>
<dbReference type="Gene3D" id="1.10.720.30">
    <property type="entry name" value="SAP domain"/>
    <property type="match status" value="2"/>
</dbReference>
<evidence type="ECO:0000256" key="1">
    <source>
        <dbReference type="SAM" id="MobiDB-lite"/>
    </source>
</evidence>
<dbReference type="PROSITE" id="PS50800">
    <property type="entry name" value="SAP"/>
    <property type="match status" value="1"/>
</dbReference>